<evidence type="ECO:0000313" key="1">
    <source>
        <dbReference type="EMBL" id="GGM41152.1"/>
    </source>
</evidence>
<reference evidence="1" key="2">
    <citation type="submission" date="2020-09" db="EMBL/GenBank/DDBJ databases">
        <authorList>
            <person name="Sun Q."/>
            <person name="Zhou Y."/>
        </authorList>
    </citation>
    <scope>NUCLEOTIDE SEQUENCE</scope>
    <source>
        <strain evidence="1">CGMCC 1.6333</strain>
    </source>
</reference>
<proteinExistence type="predicted"/>
<dbReference type="AlphaFoldDB" id="A0A917TWA9"/>
<dbReference type="RefSeq" id="WP_117157105.1">
    <property type="nucleotide sequence ID" value="NZ_BMLG01000025.1"/>
</dbReference>
<protein>
    <recommendedName>
        <fullName evidence="3">Lipoprotein</fullName>
    </recommendedName>
</protein>
<keyword evidence="2" id="KW-1185">Reference proteome</keyword>
<dbReference type="PROSITE" id="PS51257">
    <property type="entry name" value="PROKAR_LIPOPROTEIN"/>
    <property type="match status" value="1"/>
</dbReference>
<evidence type="ECO:0000313" key="2">
    <source>
        <dbReference type="Proteomes" id="UP000618460"/>
    </source>
</evidence>
<sequence length="491" mass="56249">MSKLLTVPLWFVFLLFILAACSHSGNVEQTQGGLLESENKETTREEEEVSQQALKYLSAVQAKDYFEVYNMISDVHKEAGLTLEELSIDFSRSSIPFENFNPKVIAVRDRHPREIASDNIDDMFYLVSVMFESSGETREDYQAFDQSDVKWVDRRIWFHQESGEWKFYGTDDQEGITWKPDVYQAALTYIETVKDQQPDQIFSLLSDFYPAYGESASSIGNHIAYSGGSVKHYIIKEITDDLDLYHQYEDTITNNLVRVEIYYVKEDGEEFGVFPNAFHKTWYFHLENGAWKLLGLSKDDLGENIYICYLEETCMEYFTNPVDENVSEPFSSESGSGEAYQSDESAESYVSEAELAVANNDYTLYEDDFVFRGITLDMTVDEVAAVTGQRYDNVGESGVNIYAFDGFSLIQREGSESFTLSFMDETLTTVRGISIGSSLRNLIDKYGTNYEEEVFDDGYRYLHYRNLALGKEFVFGVSNGEVQQVNYSKLE</sequence>
<gene>
    <name evidence="1" type="ORF">GCM10011351_29180</name>
</gene>
<organism evidence="1 2">
    <name type="scientific">Paraliobacillus quinghaiensis</name>
    <dbReference type="NCBI Taxonomy" id="470815"/>
    <lineage>
        <taxon>Bacteria</taxon>
        <taxon>Bacillati</taxon>
        <taxon>Bacillota</taxon>
        <taxon>Bacilli</taxon>
        <taxon>Bacillales</taxon>
        <taxon>Bacillaceae</taxon>
        <taxon>Paraliobacillus</taxon>
    </lineage>
</organism>
<name>A0A917TWA9_9BACI</name>
<accession>A0A917TWA9</accession>
<comment type="caution">
    <text evidence="1">The sequence shown here is derived from an EMBL/GenBank/DDBJ whole genome shotgun (WGS) entry which is preliminary data.</text>
</comment>
<evidence type="ECO:0008006" key="3">
    <source>
        <dbReference type="Google" id="ProtNLM"/>
    </source>
</evidence>
<dbReference type="EMBL" id="BMLG01000025">
    <property type="protein sequence ID" value="GGM41152.1"/>
    <property type="molecule type" value="Genomic_DNA"/>
</dbReference>
<dbReference type="Proteomes" id="UP000618460">
    <property type="component" value="Unassembled WGS sequence"/>
</dbReference>
<reference evidence="1" key="1">
    <citation type="journal article" date="2014" name="Int. J. Syst. Evol. Microbiol.">
        <title>Complete genome sequence of Corynebacterium casei LMG S-19264T (=DSM 44701T), isolated from a smear-ripened cheese.</title>
        <authorList>
            <consortium name="US DOE Joint Genome Institute (JGI-PGF)"/>
            <person name="Walter F."/>
            <person name="Albersmeier A."/>
            <person name="Kalinowski J."/>
            <person name="Ruckert C."/>
        </authorList>
    </citation>
    <scope>NUCLEOTIDE SEQUENCE</scope>
    <source>
        <strain evidence="1">CGMCC 1.6333</strain>
    </source>
</reference>